<evidence type="ECO:0008006" key="3">
    <source>
        <dbReference type="Google" id="ProtNLM"/>
    </source>
</evidence>
<comment type="caution">
    <text evidence="1">The sequence shown here is derived from an EMBL/GenBank/DDBJ whole genome shotgun (WGS) entry which is preliminary data.</text>
</comment>
<proteinExistence type="predicted"/>
<accession>A0A6A5GK96</accession>
<dbReference type="Proteomes" id="UP000483820">
    <property type="component" value="Chromosome V"/>
</dbReference>
<dbReference type="CTD" id="78777295"/>
<reference evidence="1 2" key="1">
    <citation type="submission" date="2019-12" db="EMBL/GenBank/DDBJ databases">
        <title>Chromosome-level assembly of the Caenorhabditis remanei genome.</title>
        <authorList>
            <person name="Teterina A.A."/>
            <person name="Willis J.H."/>
            <person name="Phillips P.C."/>
        </authorList>
    </citation>
    <scope>NUCLEOTIDE SEQUENCE [LARGE SCALE GENOMIC DNA]</scope>
    <source>
        <strain evidence="1 2">PX506</strain>
        <tissue evidence="1">Whole organism</tissue>
    </source>
</reference>
<dbReference type="RefSeq" id="XP_053583306.1">
    <property type="nucleotide sequence ID" value="XM_053734393.1"/>
</dbReference>
<dbReference type="EMBL" id="WUAV01000005">
    <property type="protein sequence ID" value="KAF1755073.1"/>
    <property type="molecule type" value="Genomic_DNA"/>
</dbReference>
<protein>
    <recommendedName>
        <fullName evidence="3">BTB domain-containing protein</fullName>
    </recommendedName>
</protein>
<dbReference type="KEGG" id="crq:GCK72_021641"/>
<name>A0A6A5GK96_CAERE</name>
<dbReference type="AlphaFoldDB" id="A0A6A5GK96"/>
<evidence type="ECO:0000313" key="2">
    <source>
        <dbReference type="Proteomes" id="UP000483820"/>
    </source>
</evidence>
<dbReference type="SUPFAM" id="SSF54695">
    <property type="entry name" value="POZ domain"/>
    <property type="match status" value="1"/>
</dbReference>
<gene>
    <name evidence="1" type="ORF">GCK72_021641</name>
</gene>
<organism evidence="1 2">
    <name type="scientific">Caenorhabditis remanei</name>
    <name type="common">Caenorhabditis vulgaris</name>
    <dbReference type="NCBI Taxonomy" id="31234"/>
    <lineage>
        <taxon>Eukaryota</taxon>
        <taxon>Metazoa</taxon>
        <taxon>Ecdysozoa</taxon>
        <taxon>Nematoda</taxon>
        <taxon>Chromadorea</taxon>
        <taxon>Rhabditida</taxon>
        <taxon>Rhabditina</taxon>
        <taxon>Rhabditomorpha</taxon>
        <taxon>Rhabditoidea</taxon>
        <taxon>Rhabditidae</taxon>
        <taxon>Peloderinae</taxon>
        <taxon>Caenorhabditis</taxon>
    </lineage>
</organism>
<evidence type="ECO:0000313" key="1">
    <source>
        <dbReference type="EMBL" id="KAF1755073.1"/>
    </source>
</evidence>
<dbReference type="InterPro" id="IPR011333">
    <property type="entry name" value="SKP1/BTB/POZ_sf"/>
</dbReference>
<sequence>MTSSLLNSNLSYYATCLPIISTLYFDMNSKFPICEAFRIYHFTRDSLQEPYTISTSIAGITDCSFTVTIEHLAEGGNAHMSMELGHSTEIRKLRVHFLFQTINTNNRKRCFYEDDRIVKPGCVLRSKEFISSDHTEKENDEDPYSVTFCFEVYVKAIQGMDRIWKFNFYDRIYGDVEETRPRMVHFLLNDDDSDVVDLYCPKQQLKFYSPYFADIPDDEGCGTGLTRKMDRSLIEKVLQIAHGVREELSSATLCQLLRAASLLDMKDVIRYCQSQIIMSPDTPLMDEFEFRIAAYFNDHIYMAHWLGNLNSNDELKKILKTLDLQRMTSESMKQCVKFFLKN</sequence>
<dbReference type="GeneID" id="78777295"/>